<evidence type="ECO:0000256" key="2">
    <source>
        <dbReference type="SAM" id="Phobius"/>
    </source>
</evidence>
<keyword evidence="4" id="KW-1185">Reference proteome</keyword>
<name>A0A7I7SNC1_9MYCO</name>
<reference evidence="3 4" key="1">
    <citation type="journal article" date="2019" name="Emerg. Microbes Infect.">
        <title>Comprehensive subspecies identification of 175 nontuberculous mycobacteria species based on 7547 genomic profiles.</title>
        <authorList>
            <person name="Matsumoto Y."/>
            <person name="Kinjo T."/>
            <person name="Motooka D."/>
            <person name="Nabeya D."/>
            <person name="Jung N."/>
            <person name="Uechi K."/>
            <person name="Horii T."/>
            <person name="Iida T."/>
            <person name="Fujita J."/>
            <person name="Nakamura S."/>
        </authorList>
    </citation>
    <scope>NUCLEOTIDE SEQUENCE [LARGE SCALE GENOMIC DNA]</scope>
    <source>
        <strain evidence="3 4">JCM 30395</strain>
    </source>
</reference>
<dbReference type="AlphaFoldDB" id="A0A7I7SNC1"/>
<evidence type="ECO:0008006" key="5">
    <source>
        <dbReference type="Google" id="ProtNLM"/>
    </source>
</evidence>
<evidence type="ECO:0000313" key="4">
    <source>
        <dbReference type="Proteomes" id="UP000466445"/>
    </source>
</evidence>
<keyword evidence="2" id="KW-0472">Membrane</keyword>
<gene>
    <name evidence="3" type="ORF">MSAR_08550</name>
</gene>
<proteinExistence type="predicted"/>
<feature type="region of interest" description="Disordered" evidence="1">
    <location>
        <begin position="1"/>
        <end position="35"/>
    </location>
</feature>
<evidence type="ECO:0000256" key="1">
    <source>
        <dbReference type="SAM" id="MobiDB-lite"/>
    </source>
</evidence>
<sequence>MGNTPADAGNSMLRMSQPPYGSPVGPDVWPPAPEPWPPAPKPSRLPTILSIVAIVIGLVVGAIAIAAWFKPAPNAEPHAAKTYSTEDVALSKKAVCDAFETVHNAVIINTRRDGGSNPTTVLAVAANARLALYVGGGYLMDTLIRNPATPADLAAPVRKLAESYRYITIQYLVGKQTADLNDPLREADSATVAIQAACR</sequence>
<dbReference type="EMBL" id="AP022595">
    <property type="protein sequence ID" value="BBY57719.1"/>
    <property type="molecule type" value="Genomic_DNA"/>
</dbReference>
<organism evidence="3 4">
    <name type="scientific">Mycolicibacterium sarraceniae</name>
    <dbReference type="NCBI Taxonomy" id="1534348"/>
    <lineage>
        <taxon>Bacteria</taxon>
        <taxon>Bacillati</taxon>
        <taxon>Actinomycetota</taxon>
        <taxon>Actinomycetes</taxon>
        <taxon>Mycobacteriales</taxon>
        <taxon>Mycobacteriaceae</taxon>
        <taxon>Mycolicibacterium</taxon>
    </lineage>
</organism>
<dbReference type="Proteomes" id="UP000466445">
    <property type="component" value="Chromosome"/>
</dbReference>
<keyword evidence="2" id="KW-1133">Transmembrane helix</keyword>
<dbReference type="KEGG" id="msar:MSAR_08550"/>
<protein>
    <recommendedName>
        <fullName evidence="5">Alanine and proline rich membrane protein</fullName>
    </recommendedName>
</protein>
<feature type="transmembrane region" description="Helical" evidence="2">
    <location>
        <begin position="48"/>
        <end position="69"/>
    </location>
</feature>
<evidence type="ECO:0000313" key="3">
    <source>
        <dbReference type="EMBL" id="BBY57719.1"/>
    </source>
</evidence>
<keyword evidence="2" id="KW-0812">Transmembrane</keyword>
<accession>A0A7I7SNC1</accession>